<organism evidence="1 2">
    <name type="scientific">Methanohalophilus euhalobius</name>
    <dbReference type="NCBI Taxonomy" id="51203"/>
    <lineage>
        <taxon>Archaea</taxon>
        <taxon>Methanobacteriati</taxon>
        <taxon>Methanobacteriota</taxon>
        <taxon>Stenosarchaea group</taxon>
        <taxon>Methanomicrobia</taxon>
        <taxon>Methanosarcinales</taxon>
        <taxon>Methanosarcinaceae</taxon>
        <taxon>Methanohalophilus</taxon>
    </lineage>
</organism>
<dbReference type="InterPro" id="IPR029063">
    <property type="entry name" value="SAM-dependent_MTases_sf"/>
</dbReference>
<proteinExistence type="predicted"/>
<sequence>MQDLLRFPVNGRYDGSEIMDTFEIHDDEIDVEEIMKKIKDNIRMRKEAGVYPQDGIEMDPAGNSPECSTNVQRDLEYINANWDIQNNSYFISSHRPVVGKPLVKGRELVHGEVRRYVDPIIWKQTEFNGSTARYLNNVNEKINSFENVIDGKIDQLRPEIDDKIEQLRPEIDDKIEQLRPEIDDKIEQLRPEIDDKIEQLRPEIDGKIEQLRPEINDMIESQVSSVISSMNSDIENKAWLANILEGKIKGEFENLNAESPDIKDADVNYFVFEDRFRGSREDIKQRQAAFLHYFEQCSNVLDIGCGRGEFLELLRDNGITAHGVDINEDMAGYCHSKGLDVKIQDAIEYLETLEDKSLDGIFIDQVVEHLEPDYLIKLLGLCQQKLRYGCHLVAETVNPLSLFSFANFYVDLTHKKPVHPETLKFLFESAGFRDIDSQFFSPVSDEARLKKMPVDEDMNLKDKKCFDVYNHNVDMLNNILYGPQDYSVMGKK</sequence>
<dbReference type="CDD" id="cd02440">
    <property type="entry name" value="AdoMet_MTases"/>
    <property type="match status" value="1"/>
</dbReference>
<dbReference type="EMBL" id="RJJF01000015">
    <property type="protein sequence ID" value="RNI09298.1"/>
    <property type="molecule type" value="Genomic_DNA"/>
</dbReference>
<dbReference type="SUPFAM" id="SSF58113">
    <property type="entry name" value="Apolipoprotein A-I"/>
    <property type="match status" value="1"/>
</dbReference>
<keyword evidence="1" id="KW-0808">Transferase</keyword>
<comment type="caution">
    <text evidence="1">The sequence shown here is derived from an EMBL/GenBank/DDBJ whole genome shotgun (WGS) entry which is preliminary data.</text>
</comment>
<dbReference type="Gene3D" id="1.20.120.20">
    <property type="entry name" value="Apolipoprotein"/>
    <property type="match status" value="1"/>
</dbReference>
<reference evidence="1 2" key="1">
    <citation type="submission" date="2018-10" db="EMBL/GenBank/DDBJ databases">
        <title>Cultivation of a novel Methanohalophilus strain from Kebrit Deep of the Red Sea and a genomic comparison of members of the genus Methanohalophilus.</title>
        <authorList>
            <person name="Guan Y."/>
            <person name="Ngugi D.K."/>
            <person name="Stingl U."/>
        </authorList>
    </citation>
    <scope>NUCLEOTIDE SEQUENCE [LARGE SCALE GENOMIC DNA]</scope>
    <source>
        <strain evidence="1 2">DSM 10369</strain>
    </source>
</reference>
<dbReference type="Pfam" id="PF07021">
    <property type="entry name" value="MetW"/>
    <property type="match status" value="1"/>
</dbReference>
<dbReference type="PANTHER" id="PTHR43861:SF1">
    <property type="entry name" value="TRANS-ACONITATE 2-METHYLTRANSFERASE"/>
    <property type="match status" value="1"/>
</dbReference>
<dbReference type="Gene3D" id="3.40.50.150">
    <property type="entry name" value="Vaccinia Virus protein VP39"/>
    <property type="match status" value="1"/>
</dbReference>
<name>A0A3M9LA15_9EURY</name>
<gene>
    <name evidence="1" type="ORF">EDD83_04890</name>
</gene>
<dbReference type="GO" id="GO:0032259">
    <property type="term" value="P:methylation"/>
    <property type="evidence" value="ECO:0007669"/>
    <property type="project" value="UniProtKB-KW"/>
</dbReference>
<accession>A0A3M9LA15</accession>
<dbReference type="PANTHER" id="PTHR43861">
    <property type="entry name" value="TRANS-ACONITATE 2-METHYLTRANSFERASE-RELATED"/>
    <property type="match status" value="1"/>
</dbReference>
<evidence type="ECO:0000313" key="1">
    <source>
        <dbReference type="EMBL" id="RNI09298.1"/>
    </source>
</evidence>
<dbReference type="AlphaFoldDB" id="A0A3M9LA15"/>
<dbReference type="SUPFAM" id="SSF53335">
    <property type="entry name" value="S-adenosyl-L-methionine-dependent methyltransferases"/>
    <property type="match status" value="1"/>
</dbReference>
<dbReference type="GO" id="GO:0008168">
    <property type="term" value="F:methyltransferase activity"/>
    <property type="evidence" value="ECO:0007669"/>
    <property type="project" value="UniProtKB-KW"/>
</dbReference>
<dbReference type="InterPro" id="IPR010743">
    <property type="entry name" value="Methionine_synth_MetW"/>
</dbReference>
<evidence type="ECO:0000313" key="2">
    <source>
        <dbReference type="Proteomes" id="UP000273978"/>
    </source>
</evidence>
<keyword evidence="1" id="KW-0489">Methyltransferase</keyword>
<dbReference type="Proteomes" id="UP000273978">
    <property type="component" value="Unassembled WGS sequence"/>
</dbReference>
<protein>
    <submittedName>
        <fullName evidence="1">Methyltransferase domain-containing protein</fullName>
    </submittedName>
</protein>